<dbReference type="PANTHER" id="PTHR33164:SF99">
    <property type="entry name" value="MARR FAMILY REGULATORY PROTEIN"/>
    <property type="match status" value="1"/>
</dbReference>
<dbReference type="PANTHER" id="PTHR33164">
    <property type="entry name" value="TRANSCRIPTIONAL REGULATOR, MARR FAMILY"/>
    <property type="match status" value="1"/>
</dbReference>
<evidence type="ECO:0000256" key="1">
    <source>
        <dbReference type="SAM" id="MobiDB-lite"/>
    </source>
</evidence>
<feature type="region of interest" description="Disordered" evidence="1">
    <location>
        <begin position="1"/>
        <end position="27"/>
    </location>
</feature>
<protein>
    <submittedName>
        <fullName evidence="3">MarR family transcriptional regulator</fullName>
    </submittedName>
</protein>
<dbReference type="EMBL" id="JAHBAY010000003">
    <property type="protein sequence ID" value="MBT0769252.1"/>
    <property type="molecule type" value="Genomic_DNA"/>
</dbReference>
<reference evidence="3 4" key="1">
    <citation type="submission" date="2021-05" db="EMBL/GenBank/DDBJ databases">
        <title>Kineosporia and Streptomyces sp. nov. two new marine actinobacteria isolated from Coral.</title>
        <authorList>
            <person name="Buangrab K."/>
            <person name="Sutthacheep M."/>
            <person name="Yeemin T."/>
            <person name="Harunari E."/>
            <person name="Igarashi Y."/>
            <person name="Kanchanasin P."/>
            <person name="Tanasupawat S."/>
            <person name="Phongsopitanun W."/>
        </authorList>
    </citation>
    <scope>NUCLEOTIDE SEQUENCE [LARGE SCALE GENOMIC DNA]</scope>
    <source>
        <strain evidence="3 4">J2-2</strain>
    </source>
</reference>
<dbReference type="InterPro" id="IPR036390">
    <property type="entry name" value="WH_DNA-bd_sf"/>
</dbReference>
<sequence>MSAVQEAVAVDSQQQGNGHALQDAPRTAVRASRSTGFAARISNCCSRNVGHVTSCPGERTRCPFGQDRKKPGYGVLVSEPQWLSDDEQGAWRKLAAVFTLLPASLDAQLQHDASLTHFAYFALAMLSEAPDRALRMSELAARSSSSPSRLSHTISRLENRGYVRRTRAAEDGRGQVAQMTDEGFAALVEMAPGHVNAVRHFVFDALSPEQVGQLEEICSAILAKVDPDGTLVPPPPPGSGSTSTC</sequence>
<accession>A0ABS5TDT7</accession>
<dbReference type="Proteomes" id="UP001197247">
    <property type="component" value="Unassembled WGS sequence"/>
</dbReference>
<dbReference type="PRINTS" id="PR00598">
    <property type="entry name" value="HTHMARR"/>
</dbReference>
<evidence type="ECO:0000313" key="3">
    <source>
        <dbReference type="EMBL" id="MBT0769252.1"/>
    </source>
</evidence>
<dbReference type="Pfam" id="PF12802">
    <property type="entry name" value="MarR_2"/>
    <property type="match status" value="1"/>
</dbReference>
<feature type="domain" description="HTH marR-type" evidence="2">
    <location>
        <begin position="87"/>
        <end position="223"/>
    </location>
</feature>
<comment type="caution">
    <text evidence="3">The sequence shown here is derived from an EMBL/GenBank/DDBJ whole genome shotgun (WGS) entry which is preliminary data.</text>
</comment>
<dbReference type="PROSITE" id="PS50995">
    <property type="entry name" value="HTH_MARR_2"/>
    <property type="match status" value="1"/>
</dbReference>
<dbReference type="InterPro" id="IPR039422">
    <property type="entry name" value="MarR/SlyA-like"/>
</dbReference>
<keyword evidence="4" id="KW-1185">Reference proteome</keyword>
<name>A0ABS5TDT7_9ACTN</name>
<dbReference type="SUPFAM" id="SSF46785">
    <property type="entry name" value="Winged helix' DNA-binding domain"/>
    <property type="match status" value="1"/>
</dbReference>
<dbReference type="InterPro" id="IPR036388">
    <property type="entry name" value="WH-like_DNA-bd_sf"/>
</dbReference>
<evidence type="ECO:0000259" key="2">
    <source>
        <dbReference type="PROSITE" id="PS50995"/>
    </source>
</evidence>
<dbReference type="SMART" id="SM00347">
    <property type="entry name" value="HTH_MARR"/>
    <property type="match status" value="1"/>
</dbReference>
<dbReference type="Gene3D" id="1.10.10.10">
    <property type="entry name" value="Winged helix-like DNA-binding domain superfamily/Winged helix DNA-binding domain"/>
    <property type="match status" value="1"/>
</dbReference>
<organism evidence="3 4">
    <name type="scientific">Kineosporia corallincola</name>
    <dbReference type="NCBI Taxonomy" id="2835133"/>
    <lineage>
        <taxon>Bacteria</taxon>
        <taxon>Bacillati</taxon>
        <taxon>Actinomycetota</taxon>
        <taxon>Actinomycetes</taxon>
        <taxon>Kineosporiales</taxon>
        <taxon>Kineosporiaceae</taxon>
        <taxon>Kineosporia</taxon>
    </lineage>
</organism>
<gene>
    <name evidence="3" type="ORF">KIH74_09995</name>
</gene>
<evidence type="ECO:0000313" key="4">
    <source>
        <dbReference type="Proteomes" id="UP001197247"/>
    </source>
</evidence>
<proteinExistence type="predicted"/>
<dbReference type="InterPro" id="IPR000835">
    <property type="entry name" value="HTH_MarR-typ"/>
</dbReference>